<organism evidence="1 2">
    <name type="scientific">Lactuca saligna</name>
    <name type="common">Willowleaf lettuce</name>
    <dbReference type="NCBI Taxonomy" id="75948"/>
    <lineage>
        <taxon>Eukaryota</taxon>
        <taxon>Viridiplantae</taxon>
        <taxon>Streptophyta</taxon>
        <taxon>Embryophyta</taxon>
        <taxon>Tracheophyta</taxon>
        <taxon>Spermatophyta</taxon>
        <taxon>Magnoliopsida</taxon>
        <taxon>eudicotyledons</taxon>
        <taxon>Gunneridae</taxon>
        <taxon>Pentapetalae</taxon>
        <taxon>asterids</taxon>
        <taxon>campanulids</taxon>
        <taxon>Asterales</taxon>
        <taxon>Asteraceae</taxon>
        <taxon>Cichorioideae</taxon>
        <taxon>Cichorieae</taxon>
        <taxon>Lactucinae</taxon>
        <taxon>Lactuca</taxon>
    </lineage>
</organism>
<proteinExistence type="predicted"/>
<name>A0AA36EBZ2_LACSI</name>
<gene>
    <name evidence="1" type="ORF">LSALG_LOCUS29993</name>
</gene>
<sequence length="191" mass="22654">MSMNKSPKIRRIMKLHDQKVQESLLMMMRRKNRMKGQRLSLDFPITPKAFLFRSFDTVDKAPDSDNDANLMLISFYLKHGKPQYQTWSSKKITTVKVFRPIETESFLILDSKQLEDEQKCEPIVVHLKRMLISYIQEVGKMDVEIEVVLRKKHVVKPKESFKDINKMKLERIEKENWSVMFQQSSRDSSNV</sequence>
<dbReference type="Proteomes" id="UP001177003">
    <property type="component" value="Chromosome 6"/>
</dbReference>
<protein>
    <submittedName>
        <fullName evidence="1">Uncharacterized protein</fullName>
    </submittedName>
</protein>
<keyword evidence="2" id="KW-1185">Reference proteome</keyword>
<reference evidence="1" key="1">
    <citation type="submission" date="2023-04" db="EMBL/GenBank/DDBJ databases">
        <authorList>
            <person name="Vijverberg K."/>
            <person name="Xiong W."/>
            <person name="Schranz E."/>
        </authorList>
    </citation>
    <scope>NUCLEOTIDE SEQUENCE</scope>
</reference>
<dbReference type="EMBL" id="OX465082">
    <property type="protein sequence ID" value="CAI9290816.1"/>
    <property type="molecule type" value="Genomic_DNA"/>
</dbReference>
<accession>A0AA36EBZ2</accession>
<evidence type="ECO:0000313" key="2">
    <source>
        <dbReference type="Proteomes" id="UP001177003"/>
    </source>
</evidence>
<dbReference type="AlphaFoldDB" id="A0AA36EBZ2"/>
<evidence type="ECO:0000313" key="1">
    <source>
        <dbReference type="EMBL" id="CAI9290816.1"/>
    </source>
</evidence>